<gene>
    <name evidence="3" type="ORF">HUG15_17000</name>
</gene>
<keyword evidence="1" id="KW-0812">Transmembrane</keyword>
<evidence type="ECO:0000259" key="2">
    <source>
        <dbReference type="Pfam" id="PF04235"/>
    </source>
</evidence>
<dbReference type="PANTHER" id="PTHR30590">
    <property type="entry name" value="INNER MEMBRANE PROTEIN"/>
    <property type="match status" value="1"/>
</dbReference>
<dbReference type="InterPro" id="IPR007349">
    <property type="entry name" value="DUF418"/>
</dbReference>
<feature type="transmembrane region" description="Helical" evidence="1">
    <location>
        <begin position="20"/>
        <end position="39"/>
    </location>
</feature>
<feature type="transmembrane region" description="Helical" evidence="1">
    <location>
        <begin position="71"/>
        <end position="91"/>
    </location>
</feature>
<sequence length="395" mass="43038">MKNNKMNAADYSERSLAPDISRGFMLLLIAMAYAPTYLFNIETGVYTRPAGGTLLDQTVNFLSLLFLDSRAYPMFAVLFGMGLAIVVNRQMEKGMGETDIKKLIRRRGLFLLLFGVVHGTFVYSGEILGPYGLSILLISWLLYRSNRALFTTSALLTPFFIITAMAMGLGLFMDDTASYALPDYSLIGIVERLISYPFGMLTSLLFYPIIIIILLGVWAGRKGFLLQPEKHRKFLTVVSIVGILVSVAGAIPVALIGGEVWSPDPMVGGVLFGVQILTGVFGGIGYAALFGLFSIPLSKKPGMITRALAAAGKRSLTCYILQSTIIAIILSEPLLGLGGMVHATGAALIAIFAWLIGVLFSIVLEKRGQKGPLDALLRRLIHSRKRQEQEKGLCR</sequence>
<proteinExistence type="predicted"/>
<dbReference type="Pfam" id="PF04235">
    <property type="entry name" value="DUF418"/>
    <property type="match status" value="1"/>
</dbReference>
<feature type="transmembrane region" description="Helical" evidence="1">
    <location>
        <begin position="127"/>
        <end position="143"/>
    </location>
</feature>
<evidence type="ECO:0000313" key="4">
    <source>
        <dbReference type="Proteomes" id="UP000595823"/>
    </source>
</evidence>
<dbReference type="AlphaFoldDB" id="A0A7T6Z5D1"/>
<dbReference type="Proteomes" id="UP000595823">
    <property type="component" value="Chromosome"/>
</dbReference>
<feature type="transmembrane region" description="Helical" evidence="1">
    <location>
        <begin position="234"/>
        <end position="258"/>
    </location>
</feature>
<dbReference type="RefSeq" id="WP_200124231.1">
    <property type="nucleotide sequence ID" value="NZ_CP054705.1"/>
</dbReference>
<dbReference type="EMBL" id="CP054705">
    <property type="protein sequence ID" value="QQK77106.1"/>
    <property type="molecule type" value="Genomic_DNA"/>
</dbReference>
<reference evidence="3 4" key="1">
    <citation type="submission" date="2020-06" db="EMBL/GenBank/DDBJ databases">
        <title>Genomic analysis of Salicibibacter sp. NKC5-3.</title>
        <authorList>
            <person name="Oh Y.J."/>
        </authorList>
    </citation>
    <scope>NUCLEOTIDE SEQUENCE [LARGE SCALE GENOMIC DNA]</scope>
    <source>
        <strain evidence="3 4">NKC5-3</strain>
    </source>
</reference>
<feature type="transmembrane region" description="Helical" evidence="1">
    <location>
        <begin position="341"/>
        <end position="364"/>
    </location>
</feature>
<feature type="domain" description="DUF418" evidence="2">
    <location>
        <begin position="219"/>
        <end position="382"/>
    </location>
</feature>
<keyword evidence="1" id="KW-1133">Transmembrane helix</keyword>
<feature type="transmembrane region" description="Helical" evidence="1">
    <location>
        <begin position="270"/>
        <end position="295"/>
    </location>
</feature>
<keyword evidence="1" id="KW-0472">Membrane</keyword>
<evidence type="ECO:0000313" key="3">
    <source>
        <dbReference type="EMBL" id="QQK77106.1"/>
    </source>
</evidence>
<dbReference type="KEGG" id="scia:HUG15_17000"/>
<evidence type="ECO:0000256" key="1">
    <source>
        <dbReference type="SAM" id="Phobius"/>
    </source>
</evidence>
<organism evidence="3 4">
    <name type="scientific">Salicibibacter cibarius</name>
    <dbReference type="NCBI Taxonomy" id="2743000"/>
    <lineage>
        <taxon>Bacteria</taxon>
        <taxon>Bacillati</taxon>
        <taxon>Bacillota</taxon>
        <taxon>Bacilli</taxon>
        <taxon>Bacillales</taxon>
        <taxon>Bacillaceae</taxon>
        <taxon>Salicibibacter</taxon>
    </lineage>
</organism>
<name>A0A7T6Z5D1_9BACI</name>
<keyword evidence="4" id="KW-1185">Reference proteome</keyword>
<dbReference type="InterPro" id="IPR052529">
    <property type="entry name" value="Bact_Transport_Assoc"/>
</dbReference>
<dbReference type="PANTHER" id="PTHR30590:SF2">
    <property type="entry name" value="INNER MEMBRANE PROTEIN"/>
    <property type="match status" value="1"/>
</dbReference>
<feature type="transmembrane region" description="Helical" evidence="1">
    <location>
        <begin position="155"/>
        <end position="173"/>
    </location>
</feature>
<protein>
    <submittedName>
        <fullName evidence="3">DUF418 domain-containing protein</fullName>
    </submittedName>
</protein>
<feature type="transmembrane region" description="Helical" evidence="1">
    <location>
        <begin position="193"/>
        <end position="218"/>
    </location>
</feature>
<feature type="transmembrane region" description="Helical" evidence="1">
    <location>
        <begin position="316"/>
        <end position="335"/>
    </location>
</feature>
<feature type="transmembrane region" description="Helical" evidence="1">
    <location>
        <begin position="103"/>
        <end position="121"/>
    </location>
</feature>
<accession>A0A7T6Z5D1</accession>